<protein>
    <submittedName>
        <fullName evidence="1">Uncharacterized protein</fullName>
    </submittedName>
</protein>
<keyword evidence="2" id="KW-1185">Reference proteome</keyword>
<reference evidence="2" key="2">
    <citation type="submission" date="2015-03" db="EMBL/GenBank/DDBJ databases">
        <title>Genome sequence of Paenibacillus beijingensis strain DSM 24997T.</title>
        <authorList>
            <person name="Kwak Y."/>
            <person name="Shin J.-H."/>
        </authorList>
    </citation>
    <scope>NUCLEOTIDE SEQUENCE [LARGE SCALE GENOMIC DNA]</scope>
    <source>
        <strain evidence="2">DSM 24997</strain>
    </source>
</reference>
<reference evidence="1 2" key="1">
    <citation type="journal article" date="2015" name="J. Biotechnol.">
        <title>Complete genome sequence of Paenibacillus beijingensis 7188(T) (=DSM 24997(T)), a novel rhizobacterium from jujube garden soil.</title>
        <authorList>
            <person name="Kwak Y."/>
            <person name="Shin J.H."/>
        </authorList>
    </citation>
    <scope>NUCLEOTIDE SEQUENCE [LARGE SCALE GENOMIC DNA]</scope>
    <source>
        <strain evidence="1 2">DSM 24997</strain>
    </source>
</reference>
<name>A0A0D5NF61_9BACL</name>
<evidence type="ECO:0000313" key="1">
    <source>
        <dbReference type="EMBL" id="AJY73881.1"/>
    </source>
</evidence>
<dbReference type="KEGG" id="pbj:VN24_03715"/>
<sequence length="65" mass="7343">MRHLCIIRYPLGPFDESMQALYEDANFRSVSIQAGFTHFVSAPLNDAAGWVMRVIPALKRPVAHE</sequence>
<dbReference type="EMBL" id="CP011058">
    <property type="protein sequence ID" value="AJY73881.1"/>
    <property type="molecule type" value="Genomic_DNA"/>
</dbReference>
<accession>A0A0D5NF61</accession>
<dbReference type="Proteomes" id="UP000032633">
    <property type="component" value="Chromosome"/>
</dbReference>
<organism evidence="1 2">
    <name type="scientific">Paenibacillus beijingensis</name>
    <dbReference type="NCBI Taxonomy" id="1126833"/>
    <lineage>
        <taxon>Bacteria</taxon>
        <taxon>Bacillati</taxon>
        <taxon>Bacillota</taxon>
        <taxon>Bacilli</taxon>
        <taxon>Bacillales</taxon>
        <taxon>Paenibacillaceae</taxon>
        <taxon>Paenibacillus</taxon>
    </lineage>
</organism>
<gene>
    <name evidence="1" type="ORF">VN24_03715</name>
</gene>
<dbReference type="AlphaFoldDB" id="A0A0D5NF61"/>
<evidence type="ECO:0000313" key="2">
    <source>
        <dbReference type="Proteomes" id="UP000032633"/>
    </source>
</evidence>
<proteinExistence type="predicted"/>
<dbReference type="HOGENOM" id="CLU_2845619_0_0_9"/>
<dbReference type="STRING" id="1126833.VN24_03715"/>
<dbReference type="PATRIC" id="fig|1126833.4.peg.804"/>